<protein>
    <submittedName>
        <fullName evidence="4">Efflux RND transporter periplasmic adaptor subunit</fullName>
    </submittedName>
</protein>
<evidence type="ECO:0000313" key="4">
    <source>
        <dbReference type="EMBL" id="MDQ7936126.1"/>
    </source>
</evidence>
<accession>A0ABU1A572</accession>
<evidence type="ECO:0000259" key="3">
    <source>
        <dbReference type="Pfam" id="PF25989"/>
    </source>
</evidence>
<gene>
    <name evidence="4" type="ORF">RA086_00490</name>
</gene>
<comment type="caution">
    <text evidence="4">The sequence shown here is derived from an EMBL/GenBank/DDBJ whole genome shotgun (WGS) entry which is preliminary data.</text>
</comment>
<dbReference type="InterPro" id="IPR058637">
    <property type="entry name" value="YknX-like_C"/>
</dbReference>
<keyword evidence="1" id="KW-0175">Coiled coil</keyword>
<proteinExistence type="predicted"/>
<evidence type="ECO:0000256" key="1">
    <source>
        <dbReference type="SAM" id="Coils"/>
    </source>
</evidence>
<keyword evidence="2" id="KW-0812">Transmembrane</keyword>
<feature type="coiled-coil region" evidence="1">
    <location>
        <begin position="121"/>
        <end position="169"/>
    </location>
</feature>
<name>A0ABU1A572_9LACO</name>
<dbReference type="Gene3D" id="1.10.287.470">
    <property type="entry name" value="Helix hairpin bin"/>
    <property type="match status" value="1"/>
</dbReference>
<dbReference type="Proteomes" id="UP001227831">
    <property type="component" value="Unassembled WGS sequence"/>
</dbReference>
<feature type="transmembrane region" description="Helical" evidence="2">
    <location>
        <begin position="7"/>
        <end position="27"/>
    </location>
</feature>
<dbReference type="EMBL" id="JAVCWF010000001">
    <property type="protein sequence ID" value="MDQ7936126.1"/>
    <property type="molecule type" value="Genomic_DNA"/>
</dbReference>
<keyword evidence="2" id="KW-1133">Transmembrane helix</keyword>
<evidence type="ECO:0000256" key="2">
    <source>
        <dbReference type="SAM" id="Phobius"/>
    </source>
</evidence>
<dbReference type="PANTHER" id="PTHR30469">
    <property type="entry name" value="MULTIDRUG RESISTANCE PROTEIN MDTA"/>
    <property type="match status" value="1"/>
</dbReference>
<evidence type="ECO:0000313" key="5">
    <source>
        <dbReference type="Proteomes" id="UP001227831"/>
    </source>
</evidence>
<feature type="domain" description="YknX-like C-terminal permuted SH3-like" evidence="3">
    <location>
        <begin position="279"/>
        <end position="345"/>
    </location>
</feature>
<dbReference type="Gene3D" id="2.40.420.20">
    <property type="match status" value="1"/>
</dbReference>
<reference evidence="4 5" key="1">
    <citation type="journal article" date="2023" name="Int. J. Syst. Evol. Microbiol.">
        <title>Lactiplantibacillus brownii sp. nov., a novel psychrotolerant species isolated from sauerkraut.</title>
        <authorList>
            <person name="Heng Y.C."/>
            <person name="Silvaraju S."/>
            <person name="Lee J.K.Y."/>
            <person name="Kittelmann S."/>
        </authorList>
    </citation>
    <scope>NUCLEOTIDE SEQUENCE [LARGE SCALE GENOMIC DNA]</scope>
    <source>
        <strain evidence="4 5">WILCCON 0030</strain>
    </source>
</reference>
<sequence length="347" mass="39184">MKKRRSWSLVLIIASLIILTVVCVFYLHKENTSKVAYKPNLITIKSMPDLTESGKVYAKKVQQLKIPDGTISQINIKNGQSVIKNDIVLTTHDEKAESQLSSIEQKIQRNQRSILSQDTLVTVLQRKLTSSENSNDELKLQLVQEQNNLEDLQGDLALLQSKYNEVSSKINQTLVAPFDGIINLNDTKTGKPELILHSQGLEIHTTISEYDYTKATVDNKVKIFTLSDRTEKVGKIQFISKTPSDTNKKNFSLYNMVVQTHDNFMEGQSVSVSIPQSGYKVPLKSIQKKKDNYYIYKIDKYDVAHRIRVNITKKDSFYIVNSGLKPGDVIIADPTNKLSDGTEVKSS</sequence>
<keyword evidence="5" id="KW-1185">Reference proteome</keyword>
<dbReference type="Pfam" id="PF25989">
    <property type="entry name" value="YknX_C"/>
    <property type="match status" value="1"/>
</dbReference>
<organism evidence="4 5">
    <name type="scientific">Lactiplantibacillus brownii</name>
    <dbReference type="NCBI Taxonomy" id="3069269"/>
    <lineage>
        <taxon>Bacteria</taxon>
        <taxon>Bacillati</taxon>
        <taxon>Bacillota</taxon>
        <taxon>Bacilli</taxon>
        <taxon>Lactobacillales</taxon>
        <taxon>Lactobacillaceae</taxon>
        <taxon>Lactiplantibacillus</taxon>
    </lineage>
</organism>
<keyword evidence="2" id="KW-0472">Membrane</keyword>
<dbReference type="Gene3D" id="2.40.50.100">
    <property type="match status" value="1"/>
</dbReference>
<dbReference type="RefSeq" id="WP_308701972.1">
    <property type="nucleotide sequence ID" value="NZ_AP027463.1"/>
</dbReference>